<dbReference type="InterPro" id="IPR051540">
    <property type="entry name" value="S-2-haloacid_dehalogenase"/>
</dbReference>
<dbReference type="Gene3D" id="1.10.150.240">
    <property type="entry name" value="Putative phosphatase, domain 2"/>
    <property type="match status" value="1"/>
</dbReference>
<protein>
    <submittedName>
        <fullName evidence="3">Haloacid dehalogenase type II</fullName>
    </submittedName>
</protein>
<dbReference type="PANTHER" id="PTHR43316:SF3">
    <property type="entry name" value="HALOACID DEHALOGENASE, TYPE II (AFU_ORTHOLOGUE AFUA_2G07750)-RELATED"/>
    <property type="match status" value="1"/>
</dbReference>
<evidence type="ECO:0000256" key="1">
    <source>
        <dbReference type="ARBA" id="ARBA00008106"/>
    </source>
</evidence>
<name>A0A9E7R958_9EURY</name>
<dbReference type="InterPro" id="IPR023214">
    <property type="entry name" value="HAD_sf"/>
</dbReference>
<evidence type="ECO:0000313" key="4">
    <source>
        <dbReference type="Proteomes" id="UP001057580"/>
    </source>
</evidence>
<accession>A0A9E7R958</accession>
<keyword evidence="4" id="KW-1185">Reference proteome</keyword>
<dbReference type="SFLD" id="SFLDS00003">
    <property type="entry name" value="Haloacid_Dehalogenase"/>
    <property type="match status" value="1"/>
</dbReference>
<keyword evidence="2" id="KW-0378">Hydrolase</keyword>
<dbReference type="EMBL" id="CP104003">
    <property type="protein sequence ID" value="UWM56753.1"/>
    <property type="molecule type" value="Genomic_DNA"/>
</dbReference>
<dbReference type="Proteomes" id="UP001057580">
    <property type="component" value="Chromosome"/>
</dbReference>
<sequence length="227" mass="25305">MSFDPDRVETVTFDSYSTIVDVASAVEALEGRVEDPERAADHWRAHSLLYTMVANEIDEYEPFYEMNRHAATNALALFGDGEVDEATRDEVTSVYHDLHVFEDVRSGMDRLADEYDLYVVSNGNPEMLATMVEQADIGDLLVDTVSADEVETFKPHPEIYRHAAGRTGTPIEKLAHVSAGWFDVHGSKHAGMQAVWVNRDGGPFVTYGPRPDLEVESFHELADELGV</sequence>
<dbReference type="PANTHER" id="PTHR43316">
    <property type="entry name" value="HYDROLASE, HALOACID DELAHOGENASE-RELATED"/>
    <property type="match status" value="1"/>
</dbReference>
<dbReference type="SUPFAM" id="SSF56784">
    <property type="entry name" value="HAD-like"/>
    <property type="match status" value="1"/>
</dbReference>
<dbReference type="GO" id="GO:0019120">
    <property type="term" value="F:hydrolase activity, acting on acid halide bonds, in C-halide compounds"/>
    <property type="evidence" value="ECO:0007669"/>
    <property type="project" value="InterPro"/>
</dbReference>
<dbReference type="InterPro" id="IPR006439">
    <property type="entry name" value="HAD-SF_hydro_IA"/>
</dbReference>
<dbReference type="NCBIfam" id="TIGR01493">
    <property type="entry name" value="HAD-SF-IA-v2"/>
    <property type="match status" value="1"/>
</dbReference>
<comment type="similarity">
    <text evidence="1">Belongs to the HAD-like hydrolase superfamily. S-2-haloalkanoic acid dehalogenase family.</text>
</comment>
<dbReference type="KEGG" id="ssai:N0B31_10755"/>
<dbReference type="InterPro" id="IPR036412">
    <property type="entry name" value="HAD-like_sf"/>
</dbReference>
<evidence type="ECO:0000313" key="3">
    <source>
        <dbReference type="EMBL" id="UWM56753.1"/>
    </source>
</evidence>
<dbReference type="InterPro" id="IPR023198">
    <property type="entry name" value="PGP-like_dom2"/>
</dbReference>
<dbReference type="NCBIfam" id="TIGR01428">
    <property type="entry name" value="HAD_type_II"/>
    <property type="match status" value="1"/>
</dbReference>
<dbReference type="SFLD" id="SFLDG01129">
    <property type="entry name" value="C1.5:_HAD__Beta-PGM__Phosphata"/>
    <property type="match status" value="1"/>
</dbReference>
<dbReference type="InterPro" id="IPR006328">
    <property type="entry name" value="2-HAD"/>
</dbReference>
<proteinExistence type="inferred from homology"/>
<organism evidence="3 4">
    <name type="scientific">Salinirubellus salinus</name>
    <dbReference type="NCBI Taxonomy" id="1364945"/>
    <lineage>
        <taxon>Archaea</taxon>
        <taxon>Methanobacteriati</taxon>
        <taxon>Methanobacteriota</taxon>
        <taxon>Stenosarchaea group</taxon>
        <taxon>Halobacteria</taxon>
        <taxon>Halobacteriales</taxon>
        <taxon>Natronomonadaceae</taxon>
        <taxon>Salinirubellus</taxon>
    </lineage>
</organism>
<dbReference type="Gene3D" id="3.40.50.1000">
    <property type="entry name" value="HAD superfamily/HAD-like"/>
    <property type="match status" value="1"/>
</dbReference>
<reference evidence="3" key="1">
    <citation type="submission" date="2022-09" db="EMBL/GenBank/DDBJ databases">
        <title>Diverse halophilic archaea isolated from saline environments.</title>
        <authorList>
            <person name="Cui H.-L."/>
        </authorList>
    </citation>
    <scope>NUCLEOTIDE SEQUENCE</scope>
    <source>
        <strain evidence="3">ZS-35-S2</strain>
    </source>
</reference>
<dbReference type="PRINTS" id="PR00413">
    <property type="entry name" value="HADHALOGNASE"/>
</dbReference>
<dbReference type="Pfam" id="PF00702">
    <property type="entry name" value="Hydrolase"/>
    <property type="match status" value="1"/>
</dbReference>
<gene>
    <name evidence="3" type="ORF">N0B31_10755</name>
</gene>
<evidence type="ECO:0000256" key="2">
    <source>
        <dbReference type="ARBA" id="ARBA00022801"/>
    </source>
</evidence>
<dbReference type="AlphaFoldDB" id="A0A9E7R958"/>